<dbReference type="GO" id="GO:0007166">
    <property type="term" value="P:cell surface receptor signaling pathway"/>
    <property type="evidence" value="ECO:0007669"/>
    <property type="project" value="InterPro"/>
</dbReference>
<feature type="transmembrane region" description="Helical" evidence="6">
    <location>
        <begin position="550"/>
        <end position="570"/>
    </location>
</feature>
<dbReference type="SUPFAM" id="SSF81321">
    <property type="entry name" value="Family A G protein-coupled receptor-like"/>
    <property type="match status" value="1"/>
</dbReference>
<dbReference type="Pfam" id="PF00002">
    <property type="entry name" value="7tm_2"/>
    <property type="match status" value="1"/>
</dbReference>
<comment type="caution">
    <text evidence="8">The sequence shown here is derived from an EMBL/GenBank/DDBJ whole genome shotgun (WGS) entry which is preliminary data.</text>
</comment>
<evidence type="ECO:0000256" key="4">
    <source>
        <dbReference type="ARBA" id="ARBA00023136"/>
    </source>
</evidence>
<reference evidence="8" key="1">
    <citation type="submission" date="2021-02" db="EMBL/GenBank/DDBJ databases">
        <authorList>
            <person name="Nowell W R."/>
        </authorList>
    </citation>
    <scope>NUCLEOTIDE SEQUENCE</scope>
</reference>
<sequence length="654" mass="72860">MINDDLYSLEPFLYLLSDVEGSGPTNTTFTSTTTTTSATASTGTTYTTATTSTIATTSTTTATSTSTTTFTTATTSITSTTSTTATTTTISTSTTTPTLINLVNELRDPSKNSSVKADDLISFFNRGNLTQTQNQTDSLTPDEVDRIVDGLTNITITNSNTALIMAVPVKDGNSTVVGGALTRGTNNTIIIDTTKPTVLNSYFVAAAVINDESINNTASINILILGDPKAYENLDLSNNQTVVSSVIVANVKKIDNRSKFYITLHFQVVKNRDLHIHGDYMCSFFDNNTSKWNQSGCTSPLYDDQFERYNCICNHLTTFALLWLPKTPQPNYLTSQDIVSLICLSLSILCFIIVIIHSFTNRILNPLVSLSARNLLPLVSSASTTIFFIFFIALGMTVYTRIPISSSNSISCFTSASILMFITYFFLIFMFCIKTSIGYFNYLRFVHLFPEPSHRKLFILIIISFFISITWTSFAIGFNSNSSYNITQLHGNKICWFTRDYAIYYFVTIPVGIFLLLNFIIIIFVAIRIINHVRRATSPHQSYDRMKRCVIVLLSSCITQGIGWMFGPYITFANPTAGNVLGWLFVVFNGLEGVWTILLYLIIRSQHLDEPKRVTDSKKQIKKTSVKSPVTHRNTRKQQPPFDEETFKYTASTQ</sequence>
<keyword evidence="4 6" id="KW-0472">Membrane</keyword>
<dbReference type="EMBL" id="CAJOAY010002323">
    <property type="protein sequence ID" value="CAF3942632.1"/>
    <property type="molecule type" value="Genomic_DNA"/>
</dbReference>
<dbReference type="PANTHER" id="PTHR12011:SF347">
    <property type="entry name" value="FI21270P1-RELATED"/>
    <property type="match status" value="1"/>
</dbReference>
<feature type="transmembrane region" description="Helical" evidence="6">
    <location>
        <begin position="457"/>
        <end position="478"/>
    </location>
</feature>
<evidence type="ECO:0000259" key="7">
    <source>
        <dbReference type="PROSITE" id="PS50261"/>
    </source>
</evidence>
<dbReference type="InterPro" id="IPR017981">
    <property type="entry name" value="GPCR_2-like_7TM"/>
</dbReference>
<dbReference type="InterPro" id="IPR046338">
    <property type="entry name" value="GAIN_dom_sf"/>
</dbReference>
<feature type="transmembrane region" description="Helical" evidence="6">
    <location>
        <begin position="502"/>
        <end position="530"/>
    </location>
</feature>
<dbReference type="Proteomes" id="UP000663891">
    <property type="component" value="Unassembled WGS sequence"/>
</dbReference>
<dbReference type="Proteomes" id="UP000663881">
    <property type="component" value="Unassembled WGS sequence"/>
</dbReference>
<dbReference type="PANTHER" id="PTHR12011">
    <property type="entry name" value="ADHESION G-PROTEIN COUPLED RECEPTOR"/>
    <property type="match status" value="1"/>
</dbReference>
<evidence type="ECO:0000256" key="1">
    <source>
        <dbReference type="ARBA" id="ARBA00004141"/>
    </source>
</evidence>
<gene>
    <name evidence="9" type="ORF">JYZ213_LOCUS40311</name>
    <name evidence="10" type="ORF">OKA104_LOCUS26473</name>
    <name evidence="8" type="ORF">VCS650_LOCUS24087</name>
</gene>
<protein>
    <recommendedName>
        <fullName evidence="7">G-protein coupled receptors family 2 profile 2 domain-containing protein</fullName>
    </recommendedName>
</protein>
<evidence type="ECO:0000256" key="5">
    <source>
        <dbReference type="SAM" id="MobiDB-lite"/>
    </source>
</evidence>
<dbReference type="GO" id="GO:0004930">
    <property type="term" value="F:G protein-coupled receptor activity"/>
    <property type="evidence" value="ECO:0007669"/>
    <property type="project" value="InterPro"/>
</dbReference>
<feature type="transmembrane region" description="Helical" evidence="6">
    <location>
        <begin position="376"/>
        <end position="398"/>
    </location>
</feature>
<proteinExistence type="predicted"/>
<accession>A0A814UFN6</accession>
<feature type="transmembrane region" description="Helical" evidence="6">
    <location>
        <begin position="582"/>
        <end position="603"/>
    </location>
</feature>
<evidence type="ECO:0000313" key="10">
    <source>
        <dbReference type="EMBL" id="CAF3942632.1"/>
    </source>
</evidence>
<feature type="domain" description="G-protein coupled receptors family 2 profile 2" evidence="7">
    <location>
        <begin position="336"/>
        <end position="604"/>
    </location>
</feature>
<evidence type="ECO:0000313" key="8">
    <source>
        <dbReference type="EMBL" id="CAF1173936.1"/>
    </source>
</evidence>
<evidence type="ECO:0000313" key="11">
    <source>
        <dbReference type="Proteomes" id="UP000663891"/>
    </source>
</evidence>
<evidence type="ECO:0000313" key="9">
    <source>
        <dbReference type="EMBL" id="CAF1444330.1"/>
    </source>
</evidence>
<keyword evidence="2 6" id="KW-0812">Transmembrane</keyword>
<dbReference type="InterPro" id="IPR000832">
    <property type="entry name" value="GPCR_2_secretin-like"/>
</dbReference>
<feature type="transmembrane region" description="Helical" evidence="6">
    <location>
        <begin position="338"/>
        <end position="356"/>
    </location>
</feature>
<feature type="region of interest" description="Disordered" evidence="5">
    <location>
        <begin position="614"/>
        <end position="654"/>
    </location>
</feature>
<dbReference type="AlphaFoldDB" id="A0A814UFN6"/>
<dbReference type="Proteomes" id="UP000663845">
    <property type="component" value="Unassembled WGS sequence"/>
</dbReference>
<comment type="subcellular location">
    <subcellularLocation>
        <location evidence="1">Membrane</location>
        <topology evidence="1">Multi-pass membrane protein</topology>
    </subcellularLocation>
</comment>
<organism evidence="8 11">
    <name type="scientific">Adineta steineri</name>
    <dbReference type="NCBI Taxonomy" id="433720"/>
    <lineage>
        <taxon>Eukaryota</taxon>
        <taxon>Metazoa</taxon>
        <taxon>Spiralia</taxon>
        <taxon>Gnathifera</taxon>
        <taxon>Rotifera</taxon>
        <taxon>Eurotatoria</taxon>
        <taxon>Bdelloidea</taxon>
        <taxon>Adinetida</taxon>
        <taxon>Adinetidae</taxon>
        <taxon>Adineta</taxon>
    </lineage>
</organism>
<dbReference type="Pfam" id="PF01825">
    <property type="entry name" value="GPS"/>
    <property type="match status" value="1"/>
</dbReference>
<name>A0A814UFN6_9BILA</name>
<feature type="transmembrane region" description="Helical" evidence="6">
    <location>
        <begin position="418"/>
        <end position="437"/>
    </location>
</feature>
<evidence type="ECO:0000256" key="2">
    <source>
        <dbReference type="ARBA" id="ARBA00022692"/>
    </source>
</evidence>
<evidence type="ECO:0000256" key="3">
    <source>
        <dbReference type="ARBA" id="ARBA00022989"/>
    </source>
</evidence>
<dbReference type="Gene3D" id="2.60.220.50">
    <property type="match status" value="1"/>
</dbReference>
<keyword evidence="3 6" id="KW-1133">Transmembrane helix</keyword>
<dbReference type="EMBL" id="CAJNON010000292">
    <property type="protein sequence ID" value="CAF1173936.1"/>
    <property type="molecule type" value="Genomic_DNA"/>
</dbReference>
<dbReference type="InterPro" id="IPR000203">
    <property type="entry name" value="GPS"/>
</dbReference>
<dbReference type="PROSITE" id="PS50261">
    <property type="entry name" value="G_PROTEIN_RECEP_F2_4"/>
    <property type="match status" value="1"/>
</dbReference>
<dbReference type="EMBL" id="CAJNOG010001448">
    <property type="protein sequence ID" value="CAF1444330.1"/>
    <property type="molecule type" value="Genomic_DNA"/>
</dbReference>
<dbReference type="OrthoDB" id="1100386at2759"/>
<dbReference type="GO" id="GO:0005886">
    <property type="term" value="C:plasma membrane"/>
    <property type="evidence" value="ECO:0007669"/>
    <property type="project" value="TreeGrafter"/>
</dbReference>
<evidence type="ECO:0000256" key="6">
    <source>
        <dbReference type="SAM" id="Phobius"/>
    </source>
</evidence>
<dbReference type="Gene3D" id="1.20.1070.10">
    <property type="entry name" value="Rhodopsin 7-helix transmembrane proteins"/>
    <property type="match status" value="1"/>
</dbReference>